<gene>
    <name evidence="1" type="ORF">llap_20416</name>
</gene>
<dbReference type="OrthoDB" id="5836549at2759"/>
<dbReference type="Proteomes" id="UP000233556">
    <property type="component" value="Unassembled WGS sequence"/>
</dbReference>
<dbReference type="EMBL" id="KZ517539">
    <property type="protein sequence ID" value="PKU29280.1"/>
    <property type="molecule type" value="Genomic_DNA"/>
</dbReference>
<sequence>MLSCLSIDSPFVSDASEKIPVPAFSLVTKEGQPVHYDMEVPDSGIELQCTLAPDCSVSWTWRVKHGQLENRP</sequence>
<keyword evidence="1" id="KW-0808">Transferase</keyword>
<reference evidence="2" key="2">
    <citation type="submission" date="2017-12" db="EMBL/GenBank/DDBJ databases">
        <title>Genome sequence of the Bar-tailed Godwit (Limosa lapponica baueri).</title>
        <authorList>
            <person name="Lima N.C.B."/>
            <person name="Parody-Merino A.M."/>
            <person name="Battley P.F."/>
            <person name="Fidler A.E."/>
            <person name="Prosdocimi F."/>
        </authorList>
    </citation>
    <scope>NUCLEOTIDE SEQUENCE [LARGE SCALE GENOMIC DNA]</scope>
</reference>
<name>A0A2I0T677_LIMLA</name>
<reference evidence="2" key="1">
    <citation type="submission" date="2017-11" db="EMBL/GenBank/DDBJ databases">
        <authorList>
            <person name="Lima N.C."/>
            <person name="Parody-Merino A.M."/>
            <person name="Battley P.F."/>
            <person name="Fidler A.E."/>
            <person name="Prosdocimi F."/>
        </authorList>
    </citation>
    <scope>NUCLEOTIDE SEQUENCE [LARGE SCALE GENOMIC DNA]</scope>
</reference>
<accession>A0A2I0T677</accession>
<evidence type="ECO:0000313" key="2">
    <source>
        <dbReference type="Proteomes" id="UP000233556"/>
    </source>
</evidence>
<keyword evidence="1" id="KW-0418">Kinase</keyword>
<evidence type="ECO:0000313" key="1">
    <source>
        <dbReference type="EMBL" id="PKU29280.1"/>
    </source>
</evidence>
<organism evidence="1 2">
    <name type="scientific">Limosa lapponica baueri</name>
    <dbReference type="NCBI Taxonomy" id="1758121"/>
    <lineage>
        <taxon>Eukaryota</taxon>
        <taxon>Metazoa</taxon>
        <taxon>Chordata</taxon>
        <taxon>Craniata</taxon>
        <taxon>Vertebrata</taxon>
        <taxon>Euteleostomi</taxon>
        <taxon>Archelosauria</taxon>
        <taxon>Archosauria</taxon>
        <taxon>Dinosauria</taxon>
        <taxon>Saurischia</taxon>
        <taxon>Theropoda</taxon>
        <taxon>Coelurosauria</taxon>
        <taxon>Aves</taxon>
        <taxon>Neognathae</taxon>
        <taxon>Neoaves</taxon>
        <taxon>Charadriiformes</taxon>
        <taxon>Scolopacidae</taxon>
        <taxon>Limosa</taxon>
    </lineage>
</organism>
<proteinExistence type="predicted"/>
<protein>
    <submittedName>
        <fullName evidence="1">Mitogen-activated protein kinase kinase kinase 14</fullName>
    </submittedName>
</protein>
<dbReference type="GO" id="GO:0016301">
    <property type="term" value="F:kinase activity"/>
    <property type="evidence" value="ECO:0007669"/>
    <property type="project" value="UniProtKB-KW"/>
</dbReference>
<keyword evidence="2" id="KW-1185">Reference proteome</keyword>
<dbReference type="AlphaFoldDB" id="A0A2I0T677"/>